<evidence type="ECO:0000313" key="8">
    <source>
        <dbReference type="EMBL" id="KAH8036045.1"/>
    </source>
</evidence>
<keyword evidence="4" id="KW-0963">Cytoplasm</keyword>
<dbReference type="InterPro" id="IPR027417">
    <property type="entry name" value="P-loop_NTPase"/>
</dbReference>
<comment type="subcellular location">
    <subcellularLocation>
        <location evidence="2">Cytoplasm</location>
    </subcellularLocation>
    <subcellularLocation>
        <location evidence="1">Nucleus</location>
    </subcellularLocation>
</comment>
<dbReference type="Pfam" id="PF21138">
    <property type="entry name" value="SMUBP-2_HCS1_1B"/>
    <property type="match status" value="1"/>
</dbReference>
<dbReference type="Pfam" id="PF13086">
    <property type="entry name" value="AAA_11"/>
    <property type="match status" value="1"/>
</dbReference>
<evidence type="ECO:0000313" key="9">
    <source>
        <dbReference type="Proteomes" id="UP000821866"/>
    </source>
</evidence>
<evidence type="ECO:0000256" key="2">
    <source>
        <dbReference type="ARBA" id="ARBA00004496"/>
    </source>
</evidence>
<dbReference type="InterPro" id="IPR048761">
    <property type="entry name" value="SMUBP-2_HCS1_1B"/>
</dbReference>
<dbReference type="InterPro" id="IPR041677">
    <property type="entry name" value="DNA2/NAM7_AAA_11"/>
</dbReference>
<feature type="domain" description="Helicase SMUBP-2/HCS1 1B" evidence="7">
    <location>
        <begin position="34"/>
        <end position="87"/>
    </location>
</feature>
<proteinExistence type="predicted"/>
<accession>A0A9J6EPF2</accession>
<dbReference type="InterPro" id="IPR050534">
    <property type="entry name" value="Coronavir_polyprotein_1ab"/>
</dbReference>
<evidence type="ECO:0000259" key="6">
    <source>
        <dbReference type="Pfam" id="PF13086"/>
    </source>
</evidence>
<dbReference type="PANTHER" id="PTHR43788">
    <property type="entry name" value="DNA2/NAM7 HELICASE FAMILY MEMBER"/>
    <property type="match status" value="1"/>
</dbReference>
<dbReference type="GO" id="GO:0005634">
    <property type="term" value="C:nucleus"/>
    <property type="evidence" value="ECO:0007669"/>
    <property type="project" value="UniProtKB-SubCell"/>
</dbReference>
<dbReference type="GO" id="GO:0043139">
    <property type="term" value="F:5'-3' DNA helicase activity"/>
    <property type="evidence" value="ECO:0007669"/>
    <property type="project" value="TreeGrafter"/>
</dbReference>
<dbReference type="EMBL" id="JABSTU010000003">
    <property type="protein sequence ID" value="KAH8036045.1"/>
    <property type="molecule type" value="Genomic_DNA"/>
</dbReference>
<reference evidence="8" key="2">
    <citation type="submission" date="2021-09" db="EMBL/GenBank/DDBJ databases">
        <authorList>
            <person name="Jia N."/>
            <person name="Wang J."/>
            <person name="Shi W."/>
            <person name="Du L."/>
            <person name="Sun Y."/>
            <person name="Zhan W."/>
            <person name="Jiang J."/>
            <person name="Wang Q."/>
            <person name="Zhang B."/>
            <person name="Ji P."/>
            <person name="Sakyi L.B."/>
            <person name="Cui X."/>
            <person name="Yuan T."/>
            <person name="Jiang B."/>
            <person name="Yang W."/>
            <person name="Lam T.T.-Y."/>
            <person name="Chang Q."/>
            <person name="Ding S."/>
            <person name="Wang X."/>
            <person name="Zhu J."/>
            <person name="Ruan X."/>
            <person name="Zhao L."/>
            <person name="Wei J."/>
            <person name="Que T."/>
            <person name="Du C."/>
            <person name="Cheng J."/>
            <person name="Dai P."/>
            <person name="Han X."/>
            <person name="Huang E."/>
            <person name="Gao Y."/>
            <person name="Liu J."/>
            <person name="Shao H."/>
            <person name="Ye R."/>
            <person name="Li L."/>
            <person name="Wei W."/>
            <person name="Wang X."/>
            <person name="Wang C."/>
            <person name="Huo Q."/>
            <person name="Li W."/>
            <person name="Guo W."/>
            <person name="Chen H."/>
            <person name="Chen S."/>
            <person name="Zhou L."/>
            <person name="Zhou L."/>
            <person name="Ni X."/>
            <person name="Tian J."/>
            <person name="Zhou Y."/>
            <person name="Sheng Y."/>
            <person name="Liu T."/>
            <person name="Pan Y."/>
            <person name="Xia L."/>
            <person name="Li J."/>
            <person name="Zhao F."/>
            <person name="Cao W."/>
        </authorList>
    </citation>
    <scope>NUCLEOTIDE SEQUENCE</scope>
    <source>
        <strain evidence="8">Rmic-2018</strain>
        <tissue evidence="8">Larvae</tissue>
    </source>
</reference>
<dbReference type="Proteomes" id="UP000821866">
    <property type="component" value="Chromosome 11"/>
</dbReference>
<name>A0A9J6EPF2_RHIMP</name>
<evidence type="ECO:0000256" key="1">
    <source>
        <dbReference type="ARBA" id="ARBA00004123"/>
    </source>
</evidence>
<evidence type="ECO:0000256" key="4">
    <source>
        <dbReference type="ARBA" id="ARBA00022490"/>
    </source>
</evidence>
<reference evidence="8" key="1">
    <citation type="journal article" date="2020" name="Cell">
        <title>Large-Scale Comparative Analyses of Tick Genomes Elucidate Their Genetic Diversity and Vector Capacities.</title>
        <authorList>
            <consortium name="Tick Genome and Microbiome Consortium (TIGMIC)"/>
            <person name="Jia N."/>
            <person name="Wang J."/>
            <person name="Shi W."/>
            <person name="Du L."/>
            <person name="Sun Y."/>
            <person name="Zhan W."/>
            <person name="Jiang J.F."/>
            <person name="Wang Q."/>
            <person name="Zhang B."/>
            <person name="Ji P."/>
            <person name="Bell-Sakyi L."/>
            <person name="Cui X.M."/>
            <person name="Yuan T.T."/>
            <person name="Jiang B.G."/>
            <person name="Yang W.F."/>
            <person name="Lam T.T."/>
            <person name="Chang Q.C."/>
            <person name="Ding S.J."/>
            <person name="Wang X.J."/>
            <person name="Zhu J.G."/>
            <person name="Ruan X.D."/>
            <person name="Zhao L."/>
            <person name="Wei J.T."/>
            <person name="Ye R.Z."/>
            <person name="Que T.C."/>
            <person name="Du C.H."/>
            <person name="Zhou Y.H."/>
            <person name="Cheng J.X."/>
            <person name="Dai P.F."/>
            <person name="Guo W.B."/>
            <person name="Han X.H."/>
            <person name="Huang E.J."/>
            <person name="Li L.F."/>
            <person name="Wei W."/>
            <person name="Gao Y.C."/>
            <person name="Liu J.Z."/>
            <person name="Shao H.Z."/>
            <person name="Wang X."/>
            <person name="Wang C.C."/>
            <person name="Yang T.C."/>
            <person name="Huo Q.B."/>
            <person name="Li W."/>
            <person name="Chen H.Y."/>
            <person name="Chen S.E."/>
            <person name="Zhou L.G."/>
            <person name="Ni X.B."/>
            <person name="Tian J.H."/>
            <person name="Sheng Y."/>
            <person name="Liu T."/>
            <person name="Pan Y.S."/>
            <person name="Xia L.Y."/>
            <person name="Li J."/>
            <person name="Zhao F."/>
            <person name="Cao W.C."/>
        </authorList>
    </citation>
    <scope>NUCLEOTIDE SEQUENCE</scope>
    <source>
        <strain evidence="8">Rmic-2018</strain>
    </source>
</reference>
<dbReference type="GO" id="GO:0005737">
    <property type="term" value="C:cytoplasm"/>
    <property type="evidence" value="ECO:0007669"/>
    <property type="project" value="UniProtKB-SubCell"/>
</dbReference>
<sequence length="300" mass="32629">MEICVVVYTHRDGHPGGKVAGGADCSKSYLGERCDIVGVVVASDATREVICSGVVSSVTSTNITLAFDEGRDTLDADDGRIFNLLKLANDVTYRRLKRTLEKLRKTRETRYCNLIEILFGTVSSTEAPITTSQKPIEFFNKDLDESQQEAVAFSLKQKELAIIHGPPGTGKTTTLVEVVLQCSMQGSKVLVCAPSNVAVDNLVERLLCTSLKVVRLGHPARLLPAIARHSLDAILARSDDFGIIGDIRKEIDGLMDLELRDGSSEWSTARVDQQQKVNPFAVNMLAVVSASGVRRQGPDD</sequence>
<dbReference type="AlphaFoldDB" id="A0A9J6EPF2"/>
<comment type="caution">
    <text evidence="8">The sequence shown here is derived from an EMBL/GenBank/DDBJ whole genome shotgun (WGS) entry which is preliminary data.</text>
</comment>
<dbReference type="GO" id="GO:0003723">
    <property type="term" value="F:RNA binding"/>
    <property type="evidence" value="ECO:0007669"/>
    <property type="project" value="InterPro"/>
</dbReference>
<dbReference type="SUPFAM" id="SSF52540">
    <property type="entry name" value="P-loop containing nucleoside triphosphate hydrolases"/>
    <property type="match status" value="1"/>
</dbReference>
<evidence type="ECO:0000256" key="5">
    <source>
        <dbReference type="ARBA" id="ARBA00023242"/>
    </source>
</evidence>
<dbReference type="Gene3D" id="3.40.50.300">
    <property type="entry name" value="P-loop containing nucleotide triphosphate hydrolases"/>
    <property type="match status" value="1"/>
</dbReference>
<organism evidence="8 9">
    <name type="scientific">Rhipicephalus microplus</name>
    <name type="common">Cattle tick</name>
    <name type="synonym">Boophilus microplus</name>
    <dbReference type="NCBI Taxonomy" id="6941"/>
    <lineage>
        <taxon>Eukaryota</taxon>
        <taxon>Metazoa</taxon>
        <taxon>Ecdysozoa</taxon>
        <taxon>Arthropoda</taxon>
        <taxon>Chelicerata</taxon>
        <taxon>Arachnida</taxon>
        <taxon>Acari</taxon>
        <taxon>Parasitiformes</taxon>
        <taxon>Ixodida</taxon>
        <taxon>Ixodoidea</taxon>
        <taxon>Ixodidae</taxon>
        <taxon>Rhipicephalinae</taxon>
        <taxon>Rhipicephalus</taxon>
        <taxon>Boophilus</taxon>
    </lineage>
</organism>
<dbReference type="EC" id="3.6.4.12" evidence="3"/>
<dbReference type="VEuPathDB" id="VectorBase:LOC119181230"/>
<keyword evidence="5" id="KW-0539">Nucleus</keyword>
<feature type="domain" description="DNA2/NAM7 helicase helicase" evidence="6">
    <location>
        <begin position="143"/>
        <end position="257"/>
    </location>
</feature>
<evidence type="ECO:0000259" key="7">
    <source>
        <dbReference type="Pfam" id="PF21138"/>
    </source>
</evidence>
<gene>
    <name evidence="8" type="ORF">HPB51_016349</name>
</gene>
<dbReference type="PANTHER" id="PTHR43788:SF8">
    <property type="entry name" value="DNA-BINDING PROTEIN SMUBP-2"/>
    <property type="match status" value="1"/>
</dbReference>
<protein>
    <recommendedName>
        <fullName evidence="3">DNA helicase</fullName>
        <ecNumber evidence="3">3.6.4.12</ecNumber>
    </recommendedName>
</protein>
<evidence type="ECO:0000256" key="3">
    <source>
        <dbReference type="ARBA" id="ARBA00012551"/>
    </source>
</evidence>
<keyword evidence="9" id="KW-1185">Reference proteome</keyword>